<sequence length="269" mass="29451">MFLGSFPALNDEIAKALVEGRVGFSWQHVYSTDNVTEILYSECLGRIVDSDGATVTAGSVLPFMEAHGLLSTLDRYIIDLAFDWLLKHPEMVLGCNLSAKSISEAANWCPLYDLLYRRRSLASRMVLEITEKLPVATALQAADLIQSVRSLGYRIALDDFGAGYSTAQSLFSIPSDIVKIDAFFVQQQRMSSERILAHMVGLASCAAPIVVVEGIETYEQLAAARSAGATHVQGYLLSEPTEVPFMGQKVKLPRRRGFKGNSISPQSIL</sequence>
<proteinExistence type="predicted"/>
<dbReference type="RefSeq" id="WP_407866670.1">
    <property type="nucleotide sequence ID" value="NZ_BAAFZP010000002.1"/>
</dbReference>
<organism evidence="2 3">
    <name type="scientific">Phyllobacterium phragmitis</name>
    <dbReference type="NCBI Taxonomy" id="2670329"/>
    <lineage>
        <taxon>Bacteria</taxon>
        <taxon>Pseudomonadati</taxon>
        <taxon>Pseudomonadota</taxon>
        <taxon>Alphaproteobacteria</taxon>
        <taxon>Hyphomicrobiales</taxon>
        <taxon>Phyllobacteriaceae</taxon>
        <taxon>Phyllobacterium</taxon>
    </lineage>
</organism>
<evidence type="ECO:0000313" key="2">
    <source>
        <dbReference type="EMBL" id="GAB1584222.1"/>
    </source>
</evidence>
<dbReference type="InterPro" id="IPR001633">
    <property type="entry name" value="EAL_dom"/>
</dbReference>
<comment type="caution">
    <text evidence="2">The sequence shown here is derived from an EMBL/GenBank/DDBJ whole genome shotgun (WGS) entry which is preliminary data.</text>
</comment>
<reference evidence="2 3" key="1">
    <citation type="submission" date="2024-10" db="EMBL/GenBank/DDBJ databases">
        <title>Isolation, draft genome sequencing and identification of Phyllobacterium sp. NSA23, isolated from leaf soil.</title>
        <authorList>
            <person name="Akita H."/>
        </authorList>
    </citation>
    <scope>NUCLEOTIDE SEQUENCE [LARGE SCALE GENOMIC DNA]</scope>
    <source>
        <strain evidence="2 3">NSA23</strain>
    </source>
</reference>
<gene>
    <name evidence="2" type="ORF">PPNSA23_41650</name>
</gene>
<dbReference type="CDD" id="cd01948">
    <property type="entry name" value="EAL"/>
    <property type="match status" value="1"/>
</dbReference>
<dbReference type="PANTHER" id="PTHR33121:SF23">
    <property type="entry name" value="CYCLIC DI-GMP PHOSPHODIESTERASE PDEB"/>
    <property type="match status" value="1"/>
</dbReference>
<dbReference type="Gene3D" id="3.20.20.450">
    <property type="entry name" value="EAL domain"/>
    <property type="match status" value="1"/>
</dbReference>
<dbReference type="SUPFAM" id="SSF141868">
    <property type="entry name" value="EAL domain-like"/>
    <property type="match status" value="1"/>
</dbReference>
<dbReference type="InterPro" id="IPR035919">
    <property type="entry name" value="EAL_sf"/>
</dbReference>
<keyword evidence="3" id="KW-1185">Reference proteome</keyword>
<dbReference type="PANTHER" id="PTHR33121">
    <property type="entry name" value="CYCLIC DI-GMP PHOSPHODIESTERASE PDEF"/>
    <property type="match status" value="1"/>
</dbReference>
<accession>A0ABQ0H5Q3</accession>
<evidence type="ECO:0000259" key="1">
    <source>
        <dbReference type="PROSITE" id="PS50883"/>
    </source>
</evidence>
<dbReference type="InterPro" id="IPR050706">
    <property type="entry name" value="Cyclic-di-GMP_PDE-like"/>
</dbReference>
<dbReference type="EMBL" id="BAAFZP010000002">
    <property type="protein sequence ID" value="GAB1584222.1"/>
    <property type="molecule type" value="Genomic_DNA"/>
</dbReference>
<dbReference type="SMART" id="SM00052">
    <property type="entry name" value="EAL"/>
    <property type="match status" value="1"/>
</dbReference>
<name>A0ABQ0H5Q3_9HYPH</name>
<dbReference type="Pfam" id="PF00563">
    <property type="entry name" value="EAL"/>
    <property type="match status" value="1"/>
</dbReference>
<dbReference type="Proteomes" id="UP001628091">
    <property type="component" value="Unassembled WGS sequence"/>
</dbReference>
<feature type="domain" description="EAL" evidence="1">
    <location>
        <begin position="6"/>
        <end position="254"/>
    </location>
</feature>
<dbReference type="PROSITE" id="PS50883">
    <property type="entry name" value="EAL"/>
    <property type="match status" value="1"/>
</dbReference>
<evidence type="ECO:0000313" key="3">
    <source>
        <dbReference type="Proteomes" id="UP001628091"/>
    </source>
</evidence>
<protein>
    <submittedName>
        <fullName evidence="2">EAL domain-containing protein</fullName>
    </submittedName>
</protein>